<dbReference type="FunFam" id="3.40.50.1820:FF:000028">
    <property type="entry name" value="S9 family peptidase"/>
    <property type="match status" value="1"/>
</dbReference>
<feature type="signal peptide" evidence="9">
    <location>
        <begin position="1"/>
        <end position="21"/>
    </location>
</feature>
<dbReference type="FunFam" id="2.120.10.30:FF:000079">
    <property type="entry name" value="S9 family peptidase"/>
    <property type="match status" value="1"/>
</dbReference>
<keyword evidence="12" id="KW-1185">Reference proteome</keyword>
<comment type="subunit">
    <text evidence="2">Homodimer.</text>
</comment>
<dbReference type="GO" id="GO:0043171">
    <property type="term" value="P:peptide catabolic process"/>
    <property type="evidence" value="ECO:0007669"/>
    <property type="project" value="UniProtKB-ARBA"/>
</dbReference>
<keyword evidence="6" id="KW-0378">Hydrolase</keyword>
<dbReference type="Gene3D" id="2.120.10.30">
    <property type="entry name" value="TolB, C-terminal domain"/>
    <property type="match status" value="3"/>
</dbReference>
<evidence type="ECO:0000256" key="9">
    <source>
        <dbReference type="SAM" id="SignalP"/>
    </source>
</evidence>
<dbReference type="Proteomes" id="UP001209229">
    <property type="component" value="Unassembled WGS sequence"/>
</dbReference>
<protein>
    <recommendedName>
        <fullName evidence="8">Dipeptidyl-peptidase 5</fullName>
    </recommendedName>
</protein>
<evidence type="ECO:0000256" key="1">
    <source>
        <dbReference type="ARBA" id="ARBA00010040"/>
    </source>
</evidence>
<dbReference type="Pfam" id="PF00326">
    <property type="entry name" value="Peptidase_S9"/>
    <property type="match status" value="1"/>
</dbReference>
<dbReference type="InterPro" id="IPR011042">
    <property type="entry name" value="6-blade_b-propeller_TolB-like"/>
</dbReference>
<evidence type="ECO:0000256" key="2">
    <source>
        <dbReference type="ARBA" id="ARBA00011738"/>
    </source>
</evidence>
<dbReference type="GO" id="GO:0042277">
    <property type="term" value="F:peptide binding"/>
    <property type="evidence" value="ECO:0007669"/>
    <property type="project" value="UniProtKB-ARBA"/>
</dbReference>
<dbReference type="InterPro" id="IPR011659">
    <property type="entry name" value="WD40"/>
</dbReference>
<dbReference type="GO" id="GO:0004177">
    <property type="term" value="F:aminopeptidase activity"/>
    <property type="evidence" value="ECO:0007669"/>
    <property type="project" value="UniProtKB-KW"/>
</dbReference>
<evidence type="ECO:0000256" key="7">
    <source>
        <dbReference type="ARBA" id="ARBA00022825"/>
    </source>
</evidence>
<dbReference type="AlphaFoldDB" id="A0AAE3M921"/>
<comment type="similarity">
    <text evidence="1">Belongs to the peptidase S9C family.</text>
</comment>
<dbReference type="PROSITE" id="PS51257">
    <property type="entry name" value="PROKAR_LIPOPROTEIN"/>
    <property type="match status" value="1"/>
</dbReference>
<dbReference type="SUPFAM" id="SSF82171">
    <property type="entry name" value="DPP6 N-terminal domain-like"/>
    <property type="match status" value="1"/>
</dbReference>
<dbReference type="GO" id="GO:0006508">
    <property type="term" value="P:proteolysis"/>
    <property type="evidence" value="ECO:0007669"/>
    <property type="project" value="UniProtKB-KW"/>
</dbReference>
<evidence type="ECO:0000256" key="6">
    <source>
        <dbReference type="ARBA" id="ARBA00022801"/>
    </source>
</evidence>
<proteinExistence type="inferred from homology"/>
<dbReference type="InterPro" id="IPR029058">
    <property type="entry name" value="AB_hydrolase_fold"/>
</dbReference>
<dbReference type="PANTHER" id="PTHR42776">
    <property type="entry name" value="SERINE PEPTIDASE S9 FAMILY MEMBER"/>
    <property type="match status" value="1"/>
</dbReference>
<sequence>MNKLKYSIILAILIIASSCQNSVVEKGFTNKGKTFSGSRLTPEILWTLGRIGNVSVSPDKETVLYSVSYTNIEENKSYSDVYTISVKDGVKTQITDTKSNESAVTWRPDGKKINFLSAEKGSVQLWEMDVDGSNRKQVTNIENGITNYQYSPDLKHLAFTCEIKIDENIHDLYPDLPLANARIEDDIMYRHWDTWEDDDYSHVFVAPTDKLIESGTDIMEGERFDSPLKPFGGVEQITWSSDSKSLAYCCEKLVGKAYAFSTNADIYLYNVQDQTTQNLTKGMMGYDLNPTFSPDGKYLAWESMERDGYESDKNRLFILDLASGEKKDLSTGFDQNVANLVWSEKSDKIWFISNYHGTNEIYSINTNDGNISKITEGVHNYYAAIPAQDKIVATKGSMMFPTEIFVVDPKTGNDQEISFENKEMLAQLEMGKVESRWITTTDNKKMQTWVIYPPNFDPNKKYPTLLYCQGGPQSTVSQFWSLRWNFQLMAANDYIIVAPNRRGLPGFGQEWNEQISGDYGGQNMKDYFTAIDTLAKEPYVDETKLGAIGASYGGFSVYWIAGHHQKRFKALVSHCGIFNFEQMYSTTEEMFFVNWDLKGNYWDKDNKAAQKSFDNSPHKFVKNWDTPILVIHGEKDFRIPYTQGMGAFNTAIMRGIPARFLYFPEECHWVLSPQNGILWHREFFRWLDAYLK</sequence>
<evidence type="ECO:0000256" key="8">
    <source>
        <dbReference type="ARBA" id="ARBA00070574"/>
    </source>
</evidence>
<name>A0AAE3M921_9BACT</name>
<dbReference type="InterPro" id="IPR001375">
    <property type="entry name" value="Peptidase_S9_cat"/>
</dbReference>
<keyword evidence="4" id="KW-0645">Protease</keyword>
<dbReference type="GO" id="GO:0008239">
    <property type="term" value="F:dipeptidyl-peptidase activity"/>
    <property type="evidence" value="ECO:0007669"/>
    <property type="project" value="UniProtKB-ARBA"/>
</dbReference>
<dbReference type="GO" id="GO:0004252">
    <property type="term" value="F:serine-type endopeptidase activity"/>
    <property type="evidence" value="ECO:0007669"/>
    <property type="project" value="TreeGrafter"/>
</dbReference>
<dbReference type="EMBL" id="JAPDPJ010000080">
    <property type="protein sequence ID" value="MCW3789065.1"/>
    <property type="molecule type" value="Genomic_DNA"/>
</dbReference>
<dbReference type="PANTHER" id="PTHR42776:SF13">
    <property type="entry name" value="DIPEPTIDYL-PEPTIDASE 5"/>
    <property type="match status" value="1"/>
</dbReference>
<evidence type="ECO:0000259" key="10">
    <source>
        <dbReference type="Pfam" id="PF00326"/>
    </source>
</evidence>
<dbReference type="SUPFAM" id="SSF53474">
    <property type="entry name" value="alpha/beta-Hydrolases"/>
    <property type="match status" value="1"/>
</dbReference>
<feature type="domain" description="Peptidase S9 prolyl oligopeptidase catalytic" evidence="10">
    <location>
        <begin position="480"/>
        <end position="692"/>
    </location>
</feature>
<evidence type="ECO:0000313" key="12">
    <source>
        <dbReference type="Proteomes" id="UP001209229"/>
    </source>
</evidence>
<evidence type="ECO:0000256" key="5">
    <source>
        <dbReference type="ARBA" id="ARBA00022729"/>
    </source>
</evidence>
<dbReference type="Gene3D" id="3.40.50.1820">
    <property type="entry name" value="alpha/beta hydrolase"/>
    <property type="match status" value="1"/>
</dbReference>
<keyword evidence="7" id="KW-0720">Serine protease</keyword>
<feature type="chain" id="PRO_5041931727" description="Dipeptidyl-peptidase 5" evidence="9">
    <location>
        <begin position="22"/>
        <end position="692"/>
    </location>
</feature>
<accession>A0AAE3M921</accession>
<dbReference type="RefSeq" id="WP_301192621.1">
    <property type="nucleotide sequence ID" value="NZ_JAPDPJ010000080.1"/>
</dbReference>
<organism evidence="11 12">
    <name type="scientific">Plebeiibacterium sediminum</name>
    <dbReference type="NCBI Taxonomy" id="2992112"/>
    <lineage>
        <taxon>Bacteria</taxon>
        <taxon>Pseudomonadati</taxon>
        <taxon>Bacteroidota</taxon>
        <taxon>Bacteroidia</taxon>
        <taxon>Marinilabiliales</taxon>
        <taxon>Marinilabiliaceae</taxon>
        <taxon>Plebeiibacterium</taxon>
    </lineage>
</organism>
<evidence type="ECO:0000256" key="3">
    <source>
        <dbReference type="ARBA" id="ARBA00022438"/>
    </source>
</evidence>
<keyword evidence="5 9" id="KW-0732">Signal</keyword>
<evidence type="ECO:0000256" key="4">
    <source>
        <dbReference type="ARBA" id="ARBA00022670"/>
    </source>
</evidence>
<gene>
    <name evidence="11" type="ORF">OM075_21545</name>
</gene>
<reference evidence="11" key="1">
    <citation type="submission" date="2022-10" db="EMBL/GenBank/DDBJ databases">
        <authorList>
            <person name="Yu W.X."/>
        </authorList>
    </citation>
    <scope>NUCLEOTIDE SEQUENCE</scope>
    <source>
        <strain evidence="11">AAT</strain>
    </source>
</reference>
<evidence type="ECO:0000313" key="11">
    <source>
        <dbReference type="EMBL" id="MCW3789065.1"/>
    </source>
</evidence>
<keyword evidence="3" id="KW-0031">Aminopeptidase</keyword>
<dbReference type="Pfam" id="PF07676">
    <property type="entry name" value="PD40"/>
    <property type="match status" value="2"/>
</dbReference>
<comment type="caution">
    <text evidence="11">The sequence shown here is derived from an EMBL/GenBank/DDBJ whole genome shotgun (WGS) entry which is preliminary data.</text>
</comment>